<protein>
    <submittedName>
        <fullName evidence="2">Uncharacterized protein</fullName>
    </submittedName>
</protein>
<dbReference type="EMBL" id="CP109135">
    <property type="protein sequence ID" value="WSD16470.1"/>
    <property type="molecule type" value="Genomic_DNA"/>
</dbReference>
<keyword evidence="3" id="KW-1185">Reference proteome</keyword>
<proteinExistence type="predicted"/>
<feature type="region of interest" description="Disordered" evidence="1">
    <location>
        <begin position="1"/>
        <end position="53"/>
    </location>
</feature>
<reference evidence="2 3" key="1">
    <citation type="submission" date="2022-10" db="EMBL/GenBank/DDBJ databases">
        <title>The complete genomes of actinobacterial strains from the NBC collection.</title>
        <authorList>
            <person name="Joergensen T.S."/>
            <person name="Alvarez Arevalo M."/>
            <person name="Sterndorff E.B."/>
            <person name="Faurdal D."/>
            <person name="Vuksanovic O."/>
            <person name="Mourched A.-S."/>
            <person name="Charusanti P."/>
            <person name="Shaw S."/>
            <person name="Blin K."/>
            <person name="Weber T."/>
        </authorList>
    </citation>
    <scope>NUCLEOTIDE SEQUENCE [LARGE SCALE GENOMIC DNA]</scope>
    <source>
        <strain evidence="2 3">NBC 01752</strain>
    </source>
</reference>
<evidence type="ECO:0000313" key="2">
    <source>
        <dbReference type="EMBL" id="WSD16470.1"/>
    </source>
</evidence>
<organism evidence="2 3">
    <name type="scientific">Streptomyces phaeochromogenes</name>
    <dbReference type="NCBI Taxonomy" id="1923"/>
    <lineage>
        <taxon>Bacteria</taxon>
        <taxon>Bacillati</taxon>
        <taxon>Actinomycetota</taxon>
        <taxon>Actinomycetes</taxon>
        <taxon>Kitasatosporales</taxon>
        <taxon>Streptomycetaceae</taxon>
        <taxon>Streptomyces</taxon>
        <taxon>Streptomyces phaeochromogenes group</taxon>
    </lineage>
</organism>
<evidence type="ECO:0000313" key="3">
    <source>
        <dbReference type="Proteomes" id="UP001340816"/>
    </source>
</evidence>
<accession>A0ABZ1HD04</accession>
<evidence type="ECO:0000256" key="1">
    <source>
        <dbReference type="SAM" id="MobiDB-lite"/>
    </source>
</evidence>
<sequence length="221" mass="24274">MSLSPPSPPPPPPFPPSPPLPPLSAGPEPRPKRFGRRGSPASAGRSRRPRSSRRFFGSLLRTPVAAPAAAPDTADRWADLLQRLGNDLSTSRAQTARWKRHADAYARERDVVARERAYLLSWLAALHPASAVVSQAPTPDSTAGGWHVLSLVAGGRPLSWTLAPQEVPLFQHVRRAGDADTRAWRDAQEIEAQYAHIHRHTRMLALEDNLTRVVEELRGSD</sequence>
<gene>
    <name evidence="2" type="ORF">OHB35_26280</name>
</gene>
<name>A0ABZ1HD04_STRPH</name>
<feature type="compositionally biased region" description="Pro residues" evidence="1">
    <location>
        <begin position="1"/>
        <end position="24"/>
    </location>
</feature>
<dbReference type="RefSeq" id="WP_326760085.1">
    <property type="nucleotide sequence ID" value="NZ_CP109135.1"/>
</dbReference>
<dbReference type="Proteomes" id="UP001340816">
    <property type="component" value="Chromosome"/>
</dbReference>